<dbReference type="InterPro" id="IPR004424">
    <property type="entry name" value="IspE"/>
</dbReference>
<dbReference type="EC" id="2.7.1.148" evidence="6"/>
<dbReference type="SUPFAM" id="SSF54211">
    <property type="entry name" value="Ribosomal protein S5 domain 2-like"/>
    <property type="match status" value="1"/>
</dbReference>
<proteinExistence type="inferred from homology"/>
<accession>A0ABV2JIS4</accession>
<comment type="caution">
    <text evidence="9">The sequence shown here is derived from an EMBL/GenBank/DDBJ whole genome shotgun (WGS) entry which is preliminary data.</text>
</comment>
<keyword evidence="5 6" id="KW-0067">ATP-binding</keyword>
<keyword evidence="3 6" id="KW-0547">Nucleotide-binding</keyword>
<dbReference type="PANTHER" id="PTHR43527">
    <property type="entry name" value="4-DIPHOSPHOCYTIDYL-2-C-METHYL-D-ERYTHRITOL KINASE, CHLOROPLASTIC"/>
    <property type="match status" value="1"/>
</dbReference>
<evidence type="ECO:0000256" key="4">
    <source>
        <dbReference type="ARBA" id="ARBA00022777"/>
    </source>
</evidence>
<keyword evidence="2 6" id="KW-0808">Transferase</keyword>
<evidence type="ECO:0000313" key="9">
    <source>
        <dbReference type="EMBL" id="MET3634661.1"/>
    </source>
</evidence>
<feature type="domain" description="GHMP kinase N-terminal" evidence="7">
    <location>
        <begin position="73"/>
        <end position="150"/>
    </location>
</feature>
<dbReference type="Pfam" id="PF00288">
    <property type="entry name" value="GHMP_kinases_N"/>
    <property type="match status" value="1"/>
</dbReference>
<dbReference type="InterPro" id="IPR014721">
    <property type="entry name" value="Ribsml_uS5_D2-typ_fold_subgr"/>
</dbReference>
<dbReference type="InterPro" id="IPR020568">
    <property type="entry name" value="Ribosomal_Su5_D2-typ_SF"/>
</dbReference>
<gene>
    <name evidence="9" type="ORF">ABID28_001307</name>
</gene>
<dbReference type="InterPro" id="IPR006204">
    <property type="entry name" value="GHMP_kinase_N_dom"/>
</dbReference>
<dbReference type="Proteomes" id="UP001549037">
    <property type="component" value="Unassembled WGS sequence"/>
</dbReference>
<dbReference type="Gene3D" id="3.30.230.10">
    <property type="match status" value="1"/>
</dbReference>
<dbReference type="Pfam" id="PF08544">
    <property type="entry name" value="GHMP_kinases_C"/>
    <property type="match status" value="1"/>
</dbReference>
<evidence type="ECO:0000256" key="1">
    <source>
        <dbReference type="ARBA" id="ARBA00009684"/>
    </source>
</evidence>
<evidence type="ECO:0000259" key="7">
    <source>
        <dbReference type="Pfam" id="PF00288"/>
    </source>
</evidence>
<protein>
    <recommendedName>
        <fullName evidence="6">Putative 4-diphosphocytidyl-2-C-methyl-D-erythritol kinase</fullName>
        <shortName evidence="6">CMK</shortName>
        <ecNumber evidence="6">2.7.1.148</ecNumber>
    </recommendedName>
    <alternativeName>
        <fullName evidence="6">4-(cytidine-5'-diphospho)-2-C-methyl-D-erythritol kinase</fullName>
    </alternativeName>
</protein>
<comment type="catalytic activity">
    <reaction evidence="6">
        <text>4-CDP-2-C-methyl-D-erythritol + ATP = 4-CDP-2-C-methyl-D-erythritol 2-phosphate + ADP + H(+)</text>
        <dbReference type="Rhea" id="RHEA:18437"/>
        <dbReference type="ChEBI" id="CHEBI:15378"/>
        <dbReference type="ChEBI" id="CHEBI:30616"/>
        <dbReference type="ChEBI" id="CHEBI:57823"/>
        <dbReference type="ChEBI" id="CHEBI:57919"/>
        <dbReference type="ChEBI" id="CHEBI:456216"/>
        <dbReference type="EC" id="2.7.1.148"/>
    </reaction>
</comment>
<evidence type="ECO:0000256" key="6">
    <source>
        <dbReference type="HAMAP-Rule" id="MF_00061"/>
    </source>
</evidence>
<evidence type="ECO:0000256" key="2">
    <source>
        <dbReference type="ARBA" id="ARBA00022679"/>
    </source>
</evidence>
<dbReference type="Gene3D" id="3.30.70.890">
    <property type="entry name" value="GHMP kinase, C-terminal domain"/>
    <property type="match status" value="1"/>
</dbReference>
<dbReference type="EMBL" id="JBEPLN010000021">
    <property type="protein sequence ID" value="MET3634661.1"/>
    <property type="molecule type" value="Genomic_DNA"/>
</dbReference>
<reference evidence="9 10" key="1">
    <citation type="submission" date="2024-06" db="EMBL/GenBank/DDBJ databases">
        <title>Genomic Encyclopedia of Type Strains, Phase IV (KMG-IV): sequencing the most valuable type-strain genomes for metagenomic binning, comparative biology and taxonomic classification.</title>
        <authorList>
            <person name="Goeker M."/>
        </authorList>
    </citation>
    <scope>NUCLEOTIDE SEQUENCE [LARGE SCALE GENOMIC DNA]</scope>
    <source>
        <strain evidence="9 10">DSM 28302</strain>
    </source>
</reference>
<dbReference type="GO" id="GO:0050515">
    <property type="term" value="F:4-(cytidine 5'-diphospho)-2-C-methyl-D-erythritol kinase activity"/>
    <property type="evidence" value="ECO:0007669"/>
    <property type="project" value="UniProtKB-EC"/>
</dbReference>
<name>A0ABV2JIS4_9STRE</name>
<feature type="binding site" evidence="6">
    <location>
        <begin position="100"/>
        <end position="110"/>
    </location>
    <ligand>
        <name>ATP</name>
        <dbReference type="ChEBI" id="CHEBI:30616"/>
    </ligand>
</feature>
<feature type="active site" evidence="6">
    <location>
        <position position="16"/>
    </location>
</feature>
<keyword evidence="10" id="KW-1185">Reference proteome</keyword>
<sequence length="288" mass="31702">MEDRDEMQVIEKAPAKINLGLDIIGKRQDGLHELSMIMMSVDLNDYVMVSSLSEDEIVIETNSTRIPSDSKNDVYKACQLLKEKYNIRSGVKVVLEKKIPVCAGMGGGSSNAAATLRALNKLWNLNLSLEELAEIGGKIGTDVPYCVYGGCALVSGWGNEVSLLECVPKFWVVLVKPNFGISTRTVFSDLSMDSLSHVDIENLRVSILEKNYDAMVNYMGNSLESISIAKKPFINRIKEKMVEAGADVALMTGSGPTVFAVCRSEKQANRVVNSMRGFCKEVYKVRTL</sequence>
<comment type="similarity">
    <text evidence="1 6">Belongs to the GHMP kinase family. IspE subfamily.</text>
</comment>
<feature type="active site" evidence="6">
    <location>
        <position position="142"/>
    </location>
</feature>
<evidence type="ECO:0000259" key="8">
    <source>
        <dbReference type="Pfam" id="PF08544"/>
    </source>
</evidence>
<dbReference type="SUPFAM" id="SSF55060">
    <property type="entry name" value="GHMP Kinase, C-terminal domain"/>
    <property type="match status" value="1"/>
</dbReference>
<comment type="function">
    <text evidence="6">Catalyzes the phosphorylation of the position 2 hydroxy group of 4-diphosphocytidyl-2C-methyl-D-erythritol.</text>
</comment>
<dbReference type="InterPro" id="IPR036554">
    <property type="entry name" value="GHMP_kinase_C_sf"/>
</dbReference>
<dbReference type="PANTHER" id="PTHR43527:SF2">
    <property type="entry name" value="4-DIPHOSPHOCYTIDYL-2-C-METHYL-D-ERYTHRITOL KINASE, CHLOROPLASTIC"/>
    <property type="match status" value="1"/>
</dbReference>
<dbReference type="PIRSF" id="PIRSF010376">
    <property type="entry name" value="IspE"/>
    <property type="match status" value="1"/>
</dbReference>
<dbReference type="PRINTS" id="PR00958">
    <property type="entry name" value="HOMSERKINASE"/>
</dbReference>
<dbReference type="NCBIfam" id="TIGR00154">
    <property type="entry name" value="ispE"/>
    <property type="match status" value="1"/>
</dbReference>
<feature type="domain" description="GHMP kinase C-terminal" evidence="8">
    <location>
        <begin position="206"/>
        <end position="280"/>
    </location>
</feature>
<dbReference type="InterPro" id="IPR013750">
    <property type="entry name" value="GHMP_kinase_C_dom"/>
</dbReference>
<keyword evidence="4 6" id="KW-0418">Kinase</keyword>
<dbReference type="HAMAP" id="MF_00061">
    <property type="entry name" value="IspE"/>
    <property type="match status" value="1"/>
</dbReference>
<evidence type="ECO:0000256" key="5">
    <source>
        <dbReference type="ARBA" id="ARBA00022840"/>
    </source>
</evidence>
<organism evidence="9 10">
    <name type="scientific">Streptococcus porcorum</name>
    <dbReference type="NCBI Taxonomy" id="701526"/>
    <lineage>
        <taxon>Bacteria</taxon>
        <taxon>Bacillati</taxon>
        <taxon>Bacillota</taxon>
        <taxon>Bacilli</taxon>
        <taxon>Lactobacillales</taxon>
        <taxon>Streptococcaceae</taxon>
        <taxon>Streptococcus</taxon>
    </lineage>
</organism>
<evidence type="ECO:0000313" key="10">
    <source>
        <dbReference type="Proteomes" id="UP001549037"/>
    </source>
</evidence>
<evidence type="ECO:0000256" key="3">
    <source>
        <dbReference type="ARBA" id="ARBA00022741"/>
    </source>
</evidence>